<accession>A0ABS8C9H9</accession>
<evidence type="ECO:0000256" key="1">
    <source>
        <dbReference type="ARBA" id="ARBA00004236"/>
    </source>
</evidence>
<keyword evidence="3" id="KW-1003">Cell membrane</keyword>
<name>A0ABS8C9H9_9BURK</name>
<dbReference type="Gene3D" id="2.40.420.20">
    <property type="match status" value="1"/>
</dbReference>
<reference evidence="8 9" key="1">
    <citation type="submission" date="2020-07" db="EMBL/GenBank/DDBJ databases">
        <title>Pusillimonas sp. nov., isolated from poultry manure in Taiwan.</title>
        <authorList>
            <person name="Lin S.-Y."/>
            <person name="Tang Y.-S."/>
            <person name="Young C.-C."/>
        </authorList>
    </citation>
    <scope>NUCLEOTIDE SEQUENCE [LARGE SCALE GENOMIC DNA]</scope>
    <source>
        <strain evidence="8 9">CC-YST705</strain>
    </source>
</reference>
<dbReference type="EMBL" id="JACDXW010000001">
    <property type="protein sequence ID" value="MCB5362688.1"/>
    <property type="molecule type" value="Genomic_DNA"/>
</dbReference>
<dbReference type="NCBIfam" id="TIGR01730">
    <property type="entry name" value="RND_mfp"/>
    <property type="match status" value="1"/>
</dbReference>
<dbReference type="Gene3D" id="1.10.287.470">
    <property type="entry name" value="Helix hairpin bin"/>
    <property type="match status" value="1"/>
</dbReference>
<keyword evidence="5 6" id="KW-0472">Membrane</keyword>
<keyword evidence="4" id="KW-0997">Cell inner membrane</keyword>
<evidence type="ECO:0000259" key="7">
    <source>
        <dbReference type="PROSITE" id="PS50042"/>
    </source>
</evidence>
<evidence type="ECO:0000256" key="6">
    <source>
        <dbReference type="SAM" id="Phobius"/>
    </source>
</evidence>
<protein>
    <submittedName>
        <fullName evidence="8">Efflux RND transporter periplasmic adaptor subunit</fullName>
    </submittedName>
</protein>
<comment type="similarity">
    <text evidence="2">Belongs to the membrane fusion protein (MFP) (TC 8.A.1) family.</text>
</comment>
<dbReference type="Gene3D" id="2.40.30.170">
    <property type="match status" value="1"/>
</dbReference>
<dbReference type="InterPro" id="IPR006143">
    <property type="entry name" value="RND_pump_MFP"/>
</dbReference>
<feature type="transmembrane region" description="Helical" evidence="6">
    <location>
        <begin position="16"/>
        <end position="34"/>
    </location>
</feature>
<dbReference type="Proteomes" id="UP000776983">
    <property type="component" value="Unassembled WGS sequence"/>
</dbReference>
<feature type="domain" description="Cyclic nucleotide-binding" evidence="7">
    <location>
        <begin position="324"/>
        <end position="354"/>
    </location>
</feature>
<dbReference type="RefSeq" id="WP_226952912.1">
    <property type="nucleotide sequence ID" value="NZ_JACDXW010000001.1"/>
</dbReference>
<evidence type="ECO:0000313" key="9">
    <source>
        <dbReference type="Proteomes" id="UP000776983"/>
    </source>
</evidence>
<gene>
    <name evidence="8" type="ORF">H0484_02825</name>
</gene>
<comment type="subcellular location">
    <subcellularLocation>
        <location evidence="1">Cell membrane</location>
    </subcellularLocation>
</comment>
<dbReference type="InterPro" id="IPR000595">
    <property type="entry name" value="cNMP-bd_dom"/>
</dbReference>
<organism evidence="8 9">
    <name type="scientific">Mesopusillimonas faecipullorum</name>
    <dbReference type="NCBI Taxonomy" id="2755040"/>
    <lineage>
        <taxon>Bacteria</taxon>
        <taxon>Pseudomonadati</taxon>
        <taxon>Pseudomonadota</taxon>
        <taxon>Betaproteobacteria</taxon>
        <taxon>Burkholderiales</taxon>
        <taxon>Alcaligenaceae</taxon>
        <taxon>Mesopusillimonas</taxon>
    </lineage>
</organism>
<dbReference type="InterPro" id="IPR058624">
    <property type="entry name" value="MdtA-like_HH"/>
</dbReference>
<dbReference type="PROSITE" id="PS50042">
    <property type="entry name" value="CNMP_BINDING_3"/>
    <property type="match status" value="1"/>
</dbReference>
<keyword evidence="6" id="KW-0812">Transmembrane</keyword>
<sequence>MSDFPSSTQPRRAPRWLGWGLVLLVVLVAAFYFWPSSKAPSGPFGAPGFGGPMAVPVRVAPVEAGTVDVVFKAVGTVAAYNTVVVRPRVDGQLIAVRFQDGQKVEQDDVLAVIDPRPFQAQLDEALGQQLQNRAQLENARSDLKRYELLFKQNSLAKQQLDAQVALLRQYEGRQKSDQAAVDQAKLQLQYTEVRAPLSGRVGLRRVDQGNLVNSSNEEGLVVITQNQPISATFSLPQSQVSVVLSEMRNGRELAVHLYGADDRQPLAEGVLESADNQIDVATGTLRFKARFKNEDESLLPNQFVNVRLLARQGIEALTIPAIAMQQGSRGSFVYLVEEGKVKVQVVTPGISDGDRIAIEQGLQPGQSVVVEGVDRLREGASVQVVSEGQEAAAPQGPARR</sequence>
<dbReference type="Pfam" id="PF25917">
    <property type="entry name" value="BSH_RND"/>
    <property type="match status" value="1"/>
</dbReference>
<dbReference type="PANTHER" id="PTHR30469:SF12">
    <property type="entry name" value="MULTIDRUG RESISTANCE PROTEIN MDTA"/>
    <property type="match status" value="1"/>
</dbReference>
<keyword evidence="9" id="KW-1185">Reference proteome</keyword>
<dbReference type="Pfam" id="PF25876">
    <property type="entry name" value="HH_MFP_RND"/>
    <property type="match status" value="1"/>
</dbReference>
<keyword evidence="6" id="KW-1133">Transmembrane helix</keyword>
<dbReference type="InterPro" id="IPR058625">
    <property type="entry name" value="MdtA-like_BSH"/>
</dbReference>
<proteinExistence type="inferred from homology"/>
<dbReference type="Gene3D" id="2.40.50.100">
    <property type="match status" value="1"/>
</dbReference>
<evidence type="ECO:0000256" key="3">
    <source>
        <dbReference type="ARBA" id="ARBA00022475"/>
    </source>
</evidence>
<dbReference type="Pfam" id="PF25989">
    <property type="entry name" value="YknX_C"/>
    <property type="match status" value="1"/>
</dbReference>
<evidence type="ECO:0000313" key="8">
    <source>
        <dbReference type="EMBL" id="MCB5362688.1"/>
    </source>
</evidence>
<evidence type="ECO:0000256" key="2">
    <source>
        <dbReference type="ARBA" id="ARBA00009477"/>
    </source>
</evidence>
<evidence type="ECO:0000256" key="5">
    <source>
        <dbReference type="ARBA" id="ARBA00023136"/>
    </source>
</evidence>
<dbReference type="Pfam" id="PF25944">
    <property type="entry name" value="Beta-barrel_RND"/>
    <property type="match status" value="1"/>
</dbReference>
<dbReference type="InterPro" id="IPR058626">
    <property type="entry name" value="MdtA-like_b-barrel"/>
</dbReference>
<dbReference type="PANTHER" id="PTHR30469">
    <property type="entry name" value="MULTIDRUG RESISTANCE PROTEIN MDTA"/>
    <property type="match status" value="1"/>
</dbReference>
<dbReference type="SUPFAM" id="SSF111369">
    <property type="entry name" value="HlyD-like secretion proteins"/>
    <property type="match status" value="1"/>
</dbReference>
<evidence type="ECO:0000256" key="4">
    <source>
        <dbReference type="ARBA" id="ARBA00022519"/>
    </source>
</evidence>
<dbReference type="InterPro" id="IPR058637">
    <property type="entry name" value="YknX-like_C"/>
</dbReference>
<comment type="caution">
    <text evidence="8">The sequence shown here is derived from an EMBL/GenBank/DDBJ whole genome shotgun (WGS) entry which is preliminary data.</text>
</comment>